<evidence type="ECO:0008006" key="3">
    <source>
        <dbReference type="Google" id="ProtNLM"/>
    </source>
</evidence>
<evidence type="ECO:0000313" key="1">
    <source>
        <dbReference type="EMBL" id="AZA10038.1"/>
    </source>
</evidence>
<dbReference type="Proteomes" id="UP000271426">
    <property type="component" value="Chromosome"/>
</dbReference>
<dbReference type="AlphaFoldDB" id="A0A3G6IZD0"/>
<accession>A0A3G6IZD0</accession>
<protein>
    <recommendedName>
        <fullName evidence="3">Daunorubicin/doxorubicin resistance ATP-binding protein DrrA</fullName>
    </recommendedName>
</protein>
<name>A0A3G6IZD0_9CORY</name>
<sequence>MISSHQLGEVARMVDDVGVLSKGKMQYQGTIEGLASEEETLEDAFLRLTSSEGAR</sequence>
<organism evidence="1 2">
    <name type="scientific">Corynebacterium pseudopelargi</name>
    <dbReference type="NCBI Taxonomy" id="2080757"/>
    <lineage>
        <taxon>Bacteria</taxon>
        <taxon>Bacillati</taxon>
        <taxon>Actinomycetota</taxon>
        <taxon>Actinomycetes</taxon>
        <taxon>Mycobacteriales</taxon>
        <taxon>Corynebacteriaceae</taxon>
        <taxon>Corynebacterium</taxon>
    </lineage>
</organism>
<proteinExistence type="predicted"/>
<evidence type="ECO:0000313" key="2">
    <source>
        <dbReference type="Proteomes" id="UP000271426"/>
    </source>
</evidence>
<dbReference type="RefSeq" id="WP_206608926.1">
    <property type="nucleotide sequence ID" value="NZ_CP033898.1"/>
</dbReference>
<dbReference type="KEGG" id="cpso:CPPEL_09675"/>
<dbReference type="InterPro" id="IPR027417">
    <property type="entry name" value="P-loop_NTPase"/>
</dbReference>
<keyword evidence="2" id="KW-1185">Reference proteome</keyword>
<dbReference type="Gene3D" id="3.40.50.300">
    <property type="entry name" value="P-loop containing nucleotide triphosphate hydrolases"/>
    <property type="match status" value="1"/>
</dbReference>
<dbReference type="EMBL" id="CP033898">
    <property type="protein sequence ID" value="AZA10038.1"/>
    <property type="molecule type" value="Genomic_DNA"/>
</dbReference>
<reference evidence="1 2" key="1">
    <citation type="submission" date="2018-11" db="EMBL/GenBank/DDBJ databases">
        <authorList>
            <person name="Kleinhagauer T."/>
            <person name="Glaeser S.P."/>
            <person name="Spergser J."/>
            <person name="Ruckert C."/>
            <person name="Kaempfer P."/>
            <person name="Busse H.-J."/>
        </authorList>
    </citation>
    <scope>NUCLEOTIDE SEQUENCE [LARGE SCALE GENOMIC DNA]</scope>
    <source>
        <strain evidence="1 2">812CH</strain>
    </source>
</reference>
<gene>
    <name evidence="1" type="ORF">CPPEL_09675</name>
</gene>